<gene>
    <name evidence="6" type="ORF">GH807_03955</name>
</gene>
<keyword evidence="2 4" id="KW-0012">Acyltransferase</keyword>
<comment type="catalytic activity">
    <reaction evidence="3 4">
        <text>holo-[ACP] + malonyl-CoA = malonyl-[ACP] + CoA</text>
        <dbReference type="Rhea" id="RHEA:41792"/>
        <dbReference type="Rhea" id="RHEA-COMP:9623"/>
        <dbReference type="Rhea" id="RHEA-COMP:9685"/>
        <dbReference type="ChEBI" id="CHEBI:57287"/>
        <dbReference type="ChEBI" id="CHEBI:57384"/>
        <dbReference type="ChEBI" id="CHEBI:64479"/>
        <dbReference type="ChEBI" id="CHEBI:78449"/>
        <dbReference type="EC" id="2.3.1.39"/>
    </reaction>
</comment>
<dbReference type="SMART" id="SM00827">
    <property type="entry name" value="PKS_AT"/>
    <property type="match status" value="1"/>
</dbReference>
<dbReference type="InterPro" id="IPR050858">
    <property type="entry name" value="Mal-CoA-ACP_Trans/PKS_FabD"/>
</dbReference>
<evidence type="ECO:0000256" key="1">
    <source>
        <dbReference type="ARBA" id="ARBA00022679"/>
    </source>
</evidence>
<reference evidence="6 7" key="1">
    <citation type="journal article" date="2020" name="mSystems">
        <title>Defining Genomic and Predicted Metabolic Features of the Acetobacterium Genus.</title>
        <authorList>
            <person name="Ross D.E."/>
            <person name="Marshall C.W."/>
            <person name="Gulliver D."/>
            <person name="May H.D."/>
            <person name="Norman R.S."/>
        </authorList>
    </citation>
    <scope>NUCLEOTIDE SEQUENCE [LARGE SCALE GENOMIC DNA]</scope>
    <source>
        <strain evidence="6 7">DSM 9173</strain>
    </source>
</reference>
<dbReference type="InterPro" id="IPR016036">
    <property type="entry name" value="Malonyl_transacylase_ACP-bd"/>
</dbReference>
<name>A0ABR6WIN0_9FIRM</name>
<dbReference type="EC" id="2.3.1.39" evidence="4"/>
<evidence type="ECO:0000259" key="5">
    <source>
        <dbReference type="SMART" id="SM00827"/>
    </source>
</evidence>
<evidence type="ECO:0000256" key="4">
    <source>
        <dbReference type="PIRNR" id="PIRNR000446"/>
    </source>
</evidence>
<comment type="caution">
    <text evidence="6">The sequence shown here is derived from an EMBL/GenBank/DDBJ whole genome shotgun (WGS) entry which is preliminary data.</text>
</comment>
<dbReference type="GO" id="GO:0016746">
    <property type="term" value="F:acyltransferase activity"/>
    <property type="evidence" value="ECO:0007669"/>
    <property type="project" value="UniProtKB-KW"/>
</dbReference>
<dbReference type="Gene3D" id="3.40.366.10">
    <property type="entry name" value="Malonyl-Coenzyme A Acyl Carrier Protein, domain 2"/>
    <property type="match status" value="1"/>
</dbReference>
<keyword evidence="7" id="KW-1185">Reference proteome</keyword>
<dbReference type="InterPro" id="IPR014043">
    <property type="entry name" value="Acyl_transferase_dom"/>
</dbReference>
<dbReference type="InterPro" id="IPR001227">
    <property type="entry name" value="Ac_transferase_dom_sf"/>
</dbReference>
<dbReference type="Proteomes" id="UP000653358">
    <property type="component" value="Unassembled WGS sequence"/>
</dbReference>
<protein>
    <recommendedName>
        <fullName evidence="4">Malonyl CoA-acyl carrier protein transacylase</fullName>
        <ecNumber evidence="4">2.3.1.39</ecNumber>
    </recommendedName>
</protein>
<dbReference type="InterPro" id="IPR024925">
    <property type="entry name" value="Malonyl_CoA-ACP_transAc"/>
</dbReference>
<evidence type="ECO:0000313" key="6">
    <source>
        <dbReference type="EMBL" id="MBC3796204.1"/>
    </source>
</evidence>
<feature type="domain" description="Malonyl-CoA:ACP transacylase (MAT)" evidence="5">
    <location>
        <begin position="7"/>
        <end position="295"/>
    </location>
</feature>
<keyword evidence="1 4" id="KW-0808">Transferase</keyword>
<dbReference type="Pfam" id="PF00698">
    <property type="entry name" value="Acyl_transf_1"/>
    <property type="match status" value="1"/>
</dbReference>
<dbReference type="Gene3D" id="3.30.70.250">
    <property type="entry name" value="Malonyl-CoA ACP transacylase, ACP-binding"/>
    <property type="match status" value="1"/>
</dbReference>
<dbReference type="RefSeq" id="WP_148602738.1">
    <property type="nucleotide sequence ID" value="NZ_RXYB01000004.1"/>
</dbReference>
<comment type="similarity">
    <text evidence="4">Belongs to the fabD family.</text>
</comment>
<dbReference type="EMBL" id="WJBB01000003">
    <property type="protein sequence ID" value="MBC3796204.1"/>
    <property type="molecule type" value="Genomic_DNA"/>
</dbReference>
<organism evidence="6 7">
    <name type="scientific">Acetobacterium tundrae</name>
    <dbReference type="NCBI Taxonomy" id="132932"/>
    <lineage>
        <taxon>Bacteria</taxon>
        <taxon>Bacillati</taxon>
        <taxon>Bacillota</taxon>
        <taxon>Clostridia</taxon>
        <taxon>Eubacteriales</taxon>
        <taxon>Eubacteriaceae</taxon>
        <taxon>Acetobacterium</taxon>
    </lineage>
</organism>
<evidence type="ECO:0000256" key="2">
    <source>
        <dbReference type="ARBA" id="ARBA00023315"/>
    </source>
</evidence>
<accession>A0ABR6WIN0</accession>
<evidence type="ECO:0000313" key="7">
    <source>
        <dbReference type="Proteomes" id="UP000653358"/>
    </source>
</evidence>
<sequence length="313" mass="34353">MGKIAVLFPGQGSQFIGMGKPLYEQSPASKKVFDQIESLRVGTLKLCFEGPQEELNKTINTQPCIFAVELAALAALKAIGVDIQGLAGFSLGEATGLVAADMLSLEDGLKFVIKRAQAMEEAAHKTDAAMVVALRRNNTQVEALCSEFNQCYPVNYNCPGQLVVSLLKSDVTAFVKRVKDSGGRAIPLSLPGGFHSPFMTYATKILEKEIFELTFSKGSNPLYSNVDAKPYPESPLAIRSNILYQINHPVLWEKTIRRMIDDGFKTFIECGPGTTLGGFLKKINPAITYYHCESIFKDYIEAKDAGKDWSFKC</sequence>
<proteinExistence type="inferred from homology"/>
<dbReference type="InterPro" id="IPR016035">
    <property type="entry name" value="Acyl_Trfase/lysoPLipase"/>
</dbReference>
<dbReference type="SUPFAM" id="SSF55048">
    <property type="entry name" value="Probable ACP-binding domain of malonyl-CoA ACP transacylase"/>
    <property type="match status" value="1"/>
</dbReference>
<dbReference type="PANTHER" id="PTHR42681">
    <property type="entry name" value="MALONYL-COA-ACYL CARRIER PROTEIN TRANSACYLASE, MITOCHONDRIAL"/>
    <property type="match status" value="1"/>
</dbReference>
<evidence type="ECO:0000256" key="3">
    <source>
        <dbReference type="ARBA" id="ARBA00048462"/>
    </source>
</evidence>
<dbReference type="PIRSF" id="PIRSF000446">
    <property type="entry name" value="Mct"/>
    <property type="match status" value="1"/>
</dbReference>
<dbReference type="SUPFAM" id="SSF52151">
    <property type="entry name" value="FabD/lysophospholipase-like"/>
    <property type="match status" value="1"/>
</dbReference>
<dbReference type="PANTHER" id="PTHR42681:SF1">
    <property type="entry name" value="MALONYL-COA-ACYL CARRIER PROTEIN TRANSACYLASE, MITOCHONDRIAL"/>
    <property type="match status" value="1"/>
</dbReference>